<dbReference type="FunFam" id="2.80.10.50:FF:000016">
    <property type="entry name" value="Ryanodine receptor 2 (Cardiac)"/>
    <property type="match status" value="1"/>
</dbReference>
<dbReference type="PANTHER" id="PTHR46399:SF7">
    <property type="entry name" value="RYANODINE RECEPTOR 2"/>
    <property type="match status" value="1"/>
</dbReference>
<dbReference type="CDD" id="cd12877">
    <property type="entry name" value="SPRY1_RyR"/>
    <property type="match status" value="1"/>
</dbReference>
<evidence type="ECO:0000313" key="21">
    <source>
        <dbReference type="Proteomes" id="UP000694568"/>
    </source>
</evidence>
<dbReference type="GO" id="GO:0014808">
    <property type="term" value="P:release of sequestered calcium ion into cytosol by sarcoplasmic reticulum"/>
    <property type="evidence" value="ECO:0007669"/>
    <property type="project" value="TreeGrafter"/>
</dbReference>
<feature type="transmembrane region" description="Helical" evidence="16">
    <location>
        <begin position="3963"/>
        <end position="3980"/>
    </location>
</feature>
<dbReference type="InterPro" id="IPR036300">
    <property type="entry name" value="MIR_dom_sf"/>
</dbReference>
<dbReference type="FunFam" id="2.60.120.920:FF:000002">
    <property type="entry name" value="ryanodine receptor isoform X2"/>
    <property type="match status" value="1"/>
</dbReference>
<sequence length="4614" mass="520469">EWKGGQTGDEVVLQSTFTSQEEHVKLCLAAEGFGSRICRLEPTSNCKVKSSTSMIAQSFLIAREVYLSVDYLSCLSSSQSSTDKLAFDVGLQEDKAGEACWWTVHPASRQRSEGEKVRVGDDLILVSVSSERYLVSHLSDGLIVNAAFQQTLWSVAPICSGGGVAQGYLKGDETLRLLHSHSDACLTIPSTEQGEELQRIMHYEIGSVSSHARSLWRLEILRVVWSGRHTCWGQPFRLCHVTTGRYLGLTEEKGLHLVDRDKADINTTSFCFRSSKEKLEAGTKTNADGMGSPEIKYGDSICYLQHVDSGLWLTYQAIDAQSTRMGGAQRKAILHSEGHMDDGLTLSRSQREESHTARLIRSATLLFTRFIRKLDGFSQQGNFTSVSLPMDIVTCSLQDLINYFQPPLEGLGHEAKQNNMTALKNRQNMFQEEGVLDLVLDCIDRLHQYSSGSHFAEAAQSDTEEEWETILNRFYELLAALIRGNRVNCAHFSGSLDWLISRLDRLEASCGVLEVLHCILVESPEALNVIKEGHIHSIISFLDKHGCNHKVLEVLCSLCVCHGVAVRSNQNLICDNLLPDRDLLLQTRLANQVTSMRPNIFLAFGEDSAQHRRWYYELVVDHVDAFLTSEPTHLRVGWARTEGYQPRPTGGDGWGGNGVGDDLCSYGFDGLHLWSGCVGRRVSSPFPHLLKDDDVVSCCLDLSAPCISFRINGLPVQGMLENFTADGLLYPVVSFSAGVKVRFLFGGRHGEFRFLPPPGFAPCSDALLPRVKLKLEPCQKYILDHGEGKQELIGPSVPATPVTFTPTPIDISKVILPPQLQDIQEKMAENIHELWAMDKIDFGWTHGPVRDEVKRHDPCLVEFSKLSEQERNQNLQMAQDTLRTLLAFGFHICLTDDHAEEKVKYMRLATKYQPSGYRPAPVDMSQVFLSPAHDEVVNLLAENDHNVWARERIKQGWTYGAQQDVKAKRSPYLVPYSLLDERGRKLGRESVREAVCTLLAYGYSLEPLNQERSMSQSPCRVFRPDKSYSVTQGKWYFEFEIVTAGNMRVGWARPGCTPDKELGSDNQAYVFDGFEAQWYHQGIEPLGRPWQRGDVVGCLVDMAECTMMVTLNGEVLFNDRGSELAAMDFDIRDGLLPVVSVGLNQVGILNLGRHVGSLQYFTVCGLQEGYVPFAVHMARDPPLWMSRKQPQFSSIMPDDHNFQVTRVSGSNDSLSSLRVSQRLFAHHDGGSEMGFYRLSMSIQCAAVLTSPAGGRKEQEEVDSEFEVLMKSAHGFAGSRDELNHKDHTHDKTSRLKQRVLPGQEPFNVWVGWVTSDFHQHDMTFDTDNVLTATVTLGNDSGKVQESVKRCDCYMVCAGEATGLSQSRRSAGLEIGCLIDTATGLLTFTSSGVEMANFYQVEASTKLFPAVFVKPTTSNMFQFELGHIKNVMPLSAGLLRSQRRNATPQCPPRFQVQHLKQVSWTRAPGRALKVMVDQQDEHHGWRVQCYEPLQVLTLQIPDENRSVDILELSELDDLLTFHHHTLLLYCSLCAFGNTRVCHVLCSHVDQSQILHAIQNPHLPGPLRSAFYQLLIQVHLSSHTTACHMMNHEYIVPMTDQTREITLYPSPAAGFIGGNGEHPEGISSTSLSTSLKPRIHFSSPCFVRSDGMKGDGAGEIACTDSPEIPLDILKNLTIEMLTAGVWAVGQGVRDPVGGSIELLLVPLIRLFYTLLVMGVFGDEDVGKVLRLIEPAVFSGDTETLEKQEIEEIEEASDDEKQWKGGNKKDGNPKQGLLQMKLPEAVKLELCHLLSYMCDCQVRHRVEAVVAFSDNFVGQLQENQRFRYNQVMQALNMSAALTARKTKEFRSPPQEQINMLLSFREEEQQKNCPCPVEIQQLLQDFHHLLNTHCEDEEDAEMSLKDQLLSLAARVIGLKKTPIEVEESRERKSLKTLISETMVHWAQETEMEDPELVRAVFSLLHRQYQGLGGQMAGPLCRAYTISQASVDDTMALLSSLGQIRSLLSVRMGKEEERLMIRRLGDIMNNKIFYQHPNLMRALGMHETVMDVMVNVLGEGESKITFPKMVASCCRFLCYFCRISRHNQGALFDHLSYLLENSSVGLASPSMRGATPLDVAAASVMDNNELALVVQYLAGCGLQSCPMLVAKGYPDIGWNPVEGERYLDFLRFAVFCNGESVEENAYVVLRLLIRRPECFGPALRGDGGNGLLAAMEEAIKISEDPSMDGPYVVQDNDDDLIHMGHAIMTFYSALIDLLGRCAPEMHLIQGGKGEAIRIRAILRSLIPIRDLEGIISISFQIPSSKDGVVVEPDLSTVFCPDHKAAMVLFLDRVYGFENQNFLLHLLEVGFLPDLQAAVSLDTADLGSTDMALALNRYLCTSVLPLLTKCSALFCALEDHALLVDSLIQAIYSLSRALSLTKAQRDTIEDCLLAVCSKLQPSKMQPLLRCLAFDVPHLTDYSKMPLKLLISHYEQRWKYYSLAEGQGDQGLASEEELHLSRKLFWGVFKALPKKPYEPQLFRLCLQCLAAVAKALPPDHMDSSGVSHTERKASMDIEGDFDPMPVDTSNVSVPERLEFVVNKYAEHTHEKWSLDKFANGWVHGEQLCENTKVHPLLKPYRALAEKEKEAYRLAIKETIKSMLAFGWTIERTKEGDAFGTHTFTCRVSQSGQVYVLHRPIHLAMAEQLAKNYHNAWAKKKKLELESKGGGGHSMCVPYDTLTAKEKTKFRERAQDVLKFLQLNGYTVWRDRKTVEMDFPAIANCFGYTLLQRLLSHTEDAQEHILELGNTIVFIIVKVILPLLEQYVKSHGLYFLSTSLCSSGSRSHASKKEKEMIASLFCKLAALVRHRISLFGKDSVERKLIQTSICPTCSLVTSLHSFFEAAAADLEMTVENLSVTMVCLPQSRTQQARGVAKVISFTTSTLLPTLTSLFQHLGNQNYGVDLLVGNIQVSCYRILNSLYSLGTSSSIYMEGQRPAAGACLAALTGAFPVCFLEPSLNQNNPYSIYNTMTASEREDMGLPNQVEDMCPLLPSLEQALGEVEELAGAGAGARQSHYIHVTEVTLPMLCSYMSRWWYWGPEGQSDSQICTAVIPQHASDLLGHMLRIIHNHVGASQGDWMKQLAVYSQPIICKAHTELLKSHFLPLMEKVRKRAECVLIEEEQMKAEGCDTSEAELQIQEKFTVLVRDLYAFYPLLIPFVDSNRASWLKESNPDTEQLFSMVAEVFIFWAKSHNFKWEEQNFVVQNEINNLAFLVNNDKMSKVSHIYKELRMKRKGDRYSTRTSLIVASMKRLLPVGLSVCFPSDHSLIMMAKSGFTQVSCTSINVSNSLRQDSLYAKHPSQQWAIPDAKRTVDRILDIARVLYYLDQVEHPQRSKKPAWHKVLSKQRKRAVVACLRMAPLYNLPRHRAVNLFLQGYNKSWISVEDHSFEEKLVDDLAVSGKVEEGACVCEKEMKKQKLVYQQARLHRRGASEMVLQTISASKGAMGSMIAPTLKLGIAVLNGGNATVQQKMLDYLKEKQDICFFQSMAGLIRSCSVLDLNAFERQNKAEGLGMAMDESSGEKVMPDKDITCDLFRFLQLLCEGHNSDFQNYLRTQTGNNTTVNIIITTVDYLLRVQESISDFYWYYSGKEVIDVHGQQIFSKAIKVAKQVFNTLTEYIQGPCTGNQQSLAHSRLWDAVVGFLHVFAHMQMKLSQDSRQIELLKELMDLQKDMVVFLLSMLEGTVVNGTIGKQMVDMLVESSGNVEMILKFFDMFLKLKDLTSSDTFREYDPDHKGCISRKDFQKAMEICKHFSQAEIQFLLSCIKTDDSEIVDFEAFVDRFHEPAKDISFSIAVLLTNLSEHMPNDLRLRTFLELAECVLTYFRPYLGRIEILGSGKRIERVYFEISESSRTQWEKPQVKESKRQFVFDVVNEGGEKEKMEMFVNFCEDTIFEMQLAARISGSATGERYADKGGEEKRKGEEEALNNKGMFFIYHWLLLLISLLSVKNLKTLMKMTLKDILMSAVFFLAFIFMSQVRCICVVIRSILYVFYIVFVSGGLIEGAKMMSISDLLSGILEPTLDEVMEVPSGVDRLRKYSASFSSQRELMEFGHVAAGTSPREVDVLSDIFGLKVKKEEGQYRVITQDLAPSLTDLFNTTSKTIKAEAEWKAKTCSNKAEEPESQNSNYFARNFYNMRLLALFVAFAINFILLFYKVRDLDSAADDDKQGRDYFVLEESSGYMEPSLRFLAVAHTIISFCCIIGYYCLKLPLVIFKREKEVARRLEFDGLYVTEQPAEEDIKGQWDRLVINAPSFPSNYWDKFVKRKVMDKYGDFYGCEKISELLGLDQAALDFSSERKERRRLKRETAWSALFNCIDVKYQVWKLGVVCTDNSFLYLAWYMAMSILGHYNNFFFAAHLLDIAMGFKTLRTILSSVTHNGKQLVLTVGLLAVVVYLYTVVAFNFFRKFYNKSDDKDTRDMKCNDMLTCYMFHMYVGVRAGGGIGDEIDDPAGDEFEVERIVFDITFFFFVIVILLAIIQGLIIDAFGELRDQQEQVKEDMETKCFICGIGSEYFDTVPHGFEIHTLQEHNLANYLFFLMYLINKDETEHTGQESYVWKMYQERCWEFFPVGDCFRKQYEDQLG</sequence>
<dbReference type="SUPFAM" id="SSF47473">
    <property type="entry name" value="EF-hand"/>
    <property type="match status" value="1"/>
</dbReference>
<dbReference type="InterPro" id="IPR001870">
    <property type="entry name" value="B30.2/SPRY"/>
</dbReference>
<evidence type="ECO:0000256" key="14">
    <source>
        <dbReference type="ARBA" id="ARBA00036634"/>
    </source>
</evidence>
<dbReference type="InterPro" id="IPR011992">
    <property type="entry name" value="EF-hand-dom_pair"/>
</dbReference>
<evidence type="ECO:0000256" key="3">
    <source>
        <dbReference type="ARBA" id="ARBA00022568"/>
    </source>
</evidence>
<dbReference type="Gene3D" id="1.10.287.70">
    <property type="match status" value="1"/>
</dbReference>
<feature type="transmembrane region" description="Helical" evidence="16">
    <location>
        <begin position="4170"/>
        <end position="4188"/>
    </location>
</feature>
<dbReference type="PRINTS" id="PR00795">
    <property type="entry name" value="RYANODINER"/>
</dbReference>
<gene>
    <name evidence="20" type="primary">ryr2b</name>
</gene>
<evidence type="ECO:0000256" key="11">
    <source>
        <dbReference type="ARBA" id="ARBA00023136"/>
    </source>
</evidence>
<dbReference type="SUPFAM" id="SSF82109">
    <property type="entry name" value="MIR domain"/>
    <property type="match status" value="1"/>
</dbReference>
<evidence type="ECO:0000256" key="2">
    <source>
        <dbReference type="ARBA" id="ARBA00022448"/>
    </source>
</evidence>
<dbReference type="GO" id="GO:0030018">
    <property type="term" value="C:Z disc"/>
    <property type="evidence" value="ECO:0007669"/>
    <property type="project" value="TreeGrafter"/>
</dbReference>
<evidence type="ECO:0000256" key="13">
    <source>
        <dbReference type="ARBA" id="ARBA00023303"/>
    </source>
</evidence>
<dbReference type="InterPro" id="IPR003877">
    <property type="entry name" value="SPRY_dom"/>
</dbReference>
<dbReference type="SMART" id="SM00472">
    <property type="entry name" value="MIR"/>
    <property type="match status" value="3"/>
</dbReference>
<dbReference type="CDD" id="cd23278">
    <property type="entry name" value="beta-trefoil_MIR_RyR"/>
    <property type="match status" value="1"/>
</dbReference>
<evidence type="ECO:0000256" key="5">
    <source>
        <dbReference type="ARBA" id="ARBA00022692"/>
    </source>
</evidence>
<keyword evidence="4" id="KW-0107">Calcium channel</keyword>
<feature type="compositionally biased region" description="Basic and acidic residues" evidence="15">
    <location>
        <begin position="1756"/>
        <end position="1769"/>
    </location>
</feature>
<dbReference type="GO" id="GO:0042383">
    <property type="term" value="C:sarcolemma"/>
    <property type="evidence" value="ECO:0007669"/>
    <property type="project" value="TreeGrafter"/>
</dbReference>
<dbReference type="Pfam" id="PF08709">
    <property type="entry name" value="Ins145_P3_rec"/>
    <property type="match status" value="1"/>
</dbReference>
<evidence type="ECO:0000313" key="20">
    <source>
        <dbReference type="Ensembl" id="ENSSLUP00000002556.1"/>
    </source>
</evidence>
<dbReference type="InterPro" id="IPR048581">
    <property type="entry name" value="RYDR_Jsol"/>
</dbReference>
<feature type="transmembrane region" description="Helical" evidence="16">
    <location>
        <begin position="4414"/>
        <end position="4436"/>
    </location>
</feature>
<dbReference type="InterPro" id="IPR035761">
    <property type="entry name" value="SPRY1_RyR"/>
</dbReference>
<evidence type="ECO:0000256" key="12">
    <source>
        <dbReference type="ARBA" id="ARBA00023286"/>
    </source>
</evidence>
<evidence type="ECO:0000256" key="1">
    <source>
        <dbReference type="ARBA" id="ARBA00004326"/>
    </source>
</evidence>
<dbReference type="Ensembl" id="ENSSLUT00000002651.1">
    <property type="protein sequence ID" value="ENSSLUP00000002556.1"/>
    <property type="gene ID" value="ENSSLUG00000000631.1"/>
</dbReference>
<feature type="transmembrane region" description="Helical" evidence="16">
    <location>
        <begin position="3992"/>
        <end position="4010"/>
    </location>
</feature>
<keyword evidence="13" id="KW-0407">Ion channel</keyword>
<protein>
    <submittedName>
        <fullName evidence="20">Ryanodine receptor 2</fullName>
    </submittedName>
</protein>
<dbReference type="Gene3D" id="1.10.490.160">
    <property type="match status" value="3"/>
</dbReference>
<evidence type="ECO:0000256" key="16">
    <source>
        <dbReference type="SAM" id="Phobius"/>
    </source>
</evidence>
<feature type="transmembrane region" description="Helical" evidence="16">
    <location>
        <begin position="4495"/>
        <end position="4518"/>
    </location>
</feature>
<dbReference type="InterPro" id="IPR014821">
    <property type="entry name" value="Ins145_P3_rcpt"/>
</dbReference>
<feature type="domain" description="EF-hand" evidence="18">
    <location>
        <begin position="3751"/>
        <end position="3786"/>
    </location>
</feature>
<evidence type="ECO:0000256" key="6">
    <source>
        <dbReference type="ARBA" id="ARBA00022737"/>
    </source>
</evidence>
<keyword evidence="11 16" id="KW-0472">Membrane</keyword>
<dbReference type="PANTHER" id="PTHR46399">
    <property type="entry name" value="B30.2/SPRY DOMAIN-CONTAINING PROTEIN"/>
    <property type="match status" value="1"/>
</dbReference>
<keyword evidence="2" id="KW-0813">Transport</keyword>
<feature type="transmembrane region" description="Helical" evidence="16">
    <location>
        <begin position="4220"/>
        <end position="4239"/>
    </location>
</feature>
<dbReference type="GO" id="GO:0033017">
    <property type="term" value="C:sarcoplasmic reticulum membrane"/>
    <property type="evidence" value="ECO:0007669"/>
    <property type="project" value="UniProtKB-SubCell"/>
</dbReference>
<evidence type="ECO:0000256" key="9">
    <source>
        <dbReference type="ARBA" id="ARBA00022989"/>
    </source>
</evidence>
<dbReference type="InterPro" id="IPR000699">
    <property type="entry name" value="RIH_dom"/>
</dbReference>
<dbReference type="GO" id="GO:0005790">
    <property type="term" value="C:smooth endoplasmic reticulum"/>
    <property type="evidence" value="ECO:0007669"/>
    <property type="project" value="TreeGrafter"/>
</dbReference>
<proteinExistence type="predicted"/>
<feature type="domain" description="B30.2/SPRY" evidence="17">
    <location>
        <begin position="956"/>
        <end position="1156"/>
    </location>
</feature>
<evidence type="ECO:0000259" key="19">
    <source>
        <dbReference type="PROSITE" id="PS50919"/>
    </source>
</evidence>
<dbReference type="PROSITE" id="PS50222">
    <property type="entry name" value="EF_HAND_2"/>
    <property type="match status" value="1"/>
</dbReference>
<feature type="domain" description="B30.2/SPRY" evidence="17">
    <location>
        <begin position="551"/>
        <end position="750"/>
    </location>
</feature>
<dbReference type="Gene3D" id="1.25.10.30">
    <property type="entry name" value="IP3 receptor type 1 binding core, RIH domain"/>
    <property type="match status" value="1"/>
</dbReference>
<keyword evidence="10" id="KW-0406">Ion transport</keyword>
<feature type="region of interest" description="Disordered" evidence="15">
    <location>
        <begin position="1750"/>
        <end position="1772"/>
    </location>
</feature>
<keyword evidence="7" id="KW-0106">Calcium</keyword>
<feature type="transmembrane region" description="Helical" evidence="16">
    <location>
        <begin position="4457"/>
        <end position="4475"/>
    </location>
</feature>
<reference evidence="20" key="1">
    <citation type="submission" date="2025-08" db="UniProtKB">
        <authorList>
            <consortium name="Ensembl"/>
        </authorList>
    </citation>
    <scope>IDENTIFICATION</scope>
</reference>
<dbReference type="PROSITE" id="PS50919">
    <property type="entry name" value="MIR"/>
    <property type="match status" value="2"/>
</dbReference>
<keyword evidence="21" id="KW-1185">Reference proteome</keyword>
<comment type="subcellular location">
    <subcellularLocation>
        <location evidence="1">Sarcoplasmic reticulum membrane</location>
        <topology evidence="1">Multi-pass membrane protein</topology>
    </subcellularLocation>
</comment>
<keyword evidence="5 16" id="KW-0812">Transmembrane</keyword>
<accession>A0A8C9X0Y3</accession>
<dbReference type="SUPFAM" id="SSF49899">
    <property type="entry name" value="Concanavalin A-like lectins/glucanases"/>
    <property type="match status" value="2"/>
</dbReference>
<dbReference type="SUPFAM" id="SSF100909">
    <property type="entry name" value="IP3 receptor type 1 binding core, domain 2"/>
    <property type="match status" value="1"/>
</dbReference>
<keyword evidence="12" id="KW-1071">Ligand-gated ion channel</keyword>
<dbReference type="GO" id="GO:0006941">
    <property type="term" value="P:striated muscle contraction"/>
    <property type="evidence" value="ECO:0007669"/>
    <property type="project" value="TreeGrafter"/>
</dbReference>
<dbReference type="InterPro" id="IPR016093">
    <property type="entry name" value="MIR_motif"/>
</dbReference>
<evidence type="ECO:0000256" key="4">
    <source>
        <dbReference type="ARBA" id="ARBA00022673"/>
    </source>
</evidence>
<dbReference type="Pfam" id="PF08454">
    <property type="entry name" value="RIH_assoc"/>
    <property type="match status" value="1"/>
</dbReference>
<comment type="catalytic activity">
    <reaction evidence="14">
        <text>Ca(2+)(in) = Ca(2+)(out)</text>
        <dbReference type="Rhea" id="RHEA:29671"/>
        <dbReference type="ChEBI" id="CHEBI:29108"/>
    </reaction>
</comment>
<feature type="domain" description="MIR" evidence="19">
    <location>
        <begin position="292"/>
        <end position="349"/>
    </location>
</feature>
<dbReference type="Gene3D" id="1.10.238.10">
    <property type="entry name" value="EF-hand"/>
    <property type="match status" value="1"/>
</dbReference>
<dbReference type="GO" id="GO:0005509">
    <property type="term" value="F:calcium ion binding"/>
    <property type="evidence" value="ECO:0007669"/>
    <property type="project" value="InterPro"/>
</dbReference>
<dbReference type="Pfam" id="PF02815">
    <property type="entry name" value="MIR"/>
    <property type="match status" value="1"/>
</dbReference>
<dbReference type="FunFam" id="1.10.287.70:FF:000017">
    <property type="entry name" value="ryanodine receptor isoform X2"/>
    <property type="match status" value="1"/>
</dbReference>
<dbReference type="Pfam" id="PF06459">
    <property type="entry name" value="RR_TM4-6"/>
    <property type="match status" value="2"/>
</dbReference>
<keyword evidence="8" id="KW-0703">Sarcoplasmic reticulum</keyword>
<dbReference type="Pfam" id="PF00622">
    <property type="entry name" value="SPRY"/>
    <property type="match status" value="3"/>
</dbReference>
<dbReference type="Pfam" id="PF21119">
    <property type="entry name" value="RYDR_Jsol"/>
    <property type="match status" value="1"/>
</dbReference>
<dbReference type="InterPro" id="IPR009460">
    <property type="entry name" value="Ryanrecept_TM4-6"/>
</dbReference>
<dbReference type="InterPro" id="IPR013662">
    <property type="entry name" value="RIH_assoc-dom"/>
</dbReference>
<dbReference type="InterPro" id="IPR035910">
    <property type="entry name" value="RyR/IP3R_RIH_dom_sf"/>
</dbReference>
<keyword evidence="3" id="KW-0109">Calcium transport</keyword>
<evidence type="ECO:0000259" key="17">
    <source>
        <dbReference type="PROSITE" id="PS50188"/>
    </source>
</evidence>
<dbReference type="InterPro" id="IPR035762">
    <property type="entry name" value="SPRY3_RyR"/>
</dbReference>
<dbReference type="GO" id="GO:0006874">
    <property type="term" value="P:intracellular calcium ion homeostasis"/>
    <property type="evidence" value="ECO:0007669"/>
    <property type="project" value="InterPro"/>
</dbReference>
<dbReference type="InterPro" id="IPR003032">
    <property type="entry name" value="Ryanodine_rcpt"/>
</dbReference>
<evidence type="ECO:0000259" key="18">
    <source>
        <dbReference type="PROSITE" id="PS50222"/>
    </source>
</evidence>
<dbReference type="Pfam" id="PF00520">
    <property type="entry name" value="Ion_trans"/>
    <property type="match status" value="1"/>
</dbReference>
<keyword evidence="9 16" id="KW-1133">Transmembrane helix</keyword>
<dbReference type="Gene3D" id="2.60.120.920">
    <property type="match status" value="3"/>
</dbReference>
<evidence type="ECO:0000256" key="7">
    <source>
        <dbReference type="ARBA" id="ARBA00022837"/>
    </source>
</evidence>
<dbReference type="CDD" id="cd12879">
    <property type="entry name" value="SPRY3_RyR"/>
    <property type="match status" value="1"/>
</dbReference>
<name>A0A8C9X0Y3_SANLU</name>
<dbReference type="Pfam" id="PF02026">
    <property type="entry name" value="RyR"/>
    <property type="match status" value="4"/>
</dbReference>
<keyword evidence="6" id="KW-0677">Repeat</keyword>
<dbReference type="InterPro" id="IPR015925">
    <property type="entry name" value="Ryanodine_IP3_receptor"/>
</dbReference>
<dbReference type="InterPro" id="IPR013333">
    <property type="entry name" value="Ryan_recept"/>
</dbReference>
<dbReference type="InterPro" id="IPR013320">
    <property type="entry name" value="ConA-like_dom_sf"/>
</dbReference>
<dbReference type="PROSITE" id="PS50188">
    <property type="entry name" value="B302_SPRY"/>
    <property type="match status" value="2"/>
</dbReference>
<organism evidence="20 21">
    <name type="scientific">Sander lucioperca</name>
    <name type="common">Pike-perch</name>
    <name type="synonym">Perca lucioperca</name>
    <dbReference type="NCBI Taxonomy" id="283035"/>
    <lineage>
        <taxon>Eukaryota</taxon>
        <taxon>Metazoa</taxon>
        <taxon>Chordata</taxon>
        <taxon>Craniata</taxon>
        <taxon>Vertebrata</taxon>
        <taxon>Euteleostomi</taxon>
        <taxon>Actinopterygii</taxon>
        <taxon>Neopterygii</taxon>
        <taxon>Teleostei</taxon>
        <taxon>Neoteleostei</taxon>
        <taxon>Acanthomorphata</taxon>
        <taxon>Eupercaria</taxon>
        <taxon>Perciformes</taxon>
        <taxon>Percoidei</taxon>
        <taxon>Percidae</taxon>
        <taxon>Luciopercinae</taxon>
        <taxon>Sander</taxon>
    </lineage>
</organism>
<dbReference type="SMART" id="SM00449">
    <property type="entry name" value="SPRY"/>
    <property type="match status" value="3"/>
</dbReference>
<dbReference type="InterPro" id="IPR005821">
    <property type="entry name" value="Ion_trans_dom"/>
</dbReference>
<dbReference type="Proteomes" id="UP000694568">
    <property type="component" value="Unplaced"/>
</dbReference>
<feature type="domain" description="MIR" evidence="19">
    <location>
        <begin position="166"/>
        <end position="221"/>
    </location>
</feature>
<feature type="transmembrane region" description="Helical" evidence="16">
    <location>
        <begin position="4366"/>
        <end position="4391"/>
    </location>
</feature>
<dbReference type="InterPro" id="IPR002048">
    <property type="entry name" value="EF_hand_dom"/>
</dbReference>
<evidence type="ECO:0000256" key="8">
    <source>
        <dbReference type="ARBA" id="ARBA00022951"/>
    </source>
</evidence>
<feature type="transmembrane region" description="Helical" evidence="16">
    <location>
        <begin position="4016"/>
        <end position="4034"/>
    </location>
</feature>
<dbReference type="Pfam" id="PF01365">
    <property type="entry name" value="RYDR_ITPR"/>
    <property type="match status" value="2"/>
</dbReference>
<dbReference type="GeneTree" id="ENSGT00940000154906"/>
<evidence type="ECO:0000256" key="15">
    <source>
        <dbReference type="SAM" id="MobiDB-lite"/>
    </source>
</evidence>
<dbReference type="Gene3D" id="2.80.10.50">
    <property type="match status" value="3"/>
</dbReference>
<dbReference type="GO" id="GO:0034704">
    <property type="term" value="C:calcium channel complex"/>
    <property type="evidence" value="ECO:0007669"/>
    <property type="project" value="TreeGrafter"/>
</dbReference>
<dbReference type="InterPro" id="IPR043136">
    <property type="entry name" value="B30.2/SPRY_sf"/>
</dbReference>
<dbReference type="GO" id="GO:0005219">
    <property type="term" value="F:ryanodine-sensitive calcium-release channel activity"/>
    <property type="evidence" value="ECO:0007669"/>
    <property type="project" value="InterPro"/>
</dbReference>
<evidence type="ECO:0000256" key="10">
    <source>
        <dbReference type="ARBA" id="ARBA00023065"/>
    </source>
</evidence>
<reference evidence="20" key="2">
    <citation type="submission" date="2025-09" db="UniProtKB">
        <authorList>
            <consortium name="Ensembl"/>
        </authorList>
    </citation>
    <scope>IDENTIFICATION</scope>
</reference>